<comment type="caution">
    <text evidence="1">The sequence shown here is derived from an EMBL/GenBank/DDBJ whole genome shotgun (WGS) entry which is preliminary data.</text>
</comment>
<dbReference type="Proteomes" id="UP001054837">
    <property type="component" value="Unassembled WGS sequence"/>
</dbReference>
<name>A0AAV4PR75_9ARAC</name>
<proteinExistence type="predicted"/>
<evidence type="ECO:0000313" key="1">
    <source>
        <dbReference type="EMBL" id="GIX98321.1"/>
    </source>
</evidence>
<dbReference type="AlphaFoldDB" id="A0AAV4PR75"/>
<evidence type="ECO:0000313" key="2">
    <source>
        <dbReference type="Proteomes" id="UP001054837"/>
    </source>
</evidence>
<sequence length="86" mass="9823">MVCARFLLATRGRRSTTPVFSLSLRHVGKHTTVEKGKSWIEGVIPLHAKGAKHKKKEKEEGLEEEVDEERHGCEQEFSVNKCWAIH</sequence>
<organism evidence="1 2">
    <name type="scientific">Caerostris darwini</name>
    <dbReference type="NCBI Taxonomy" id="1538125"/>
    <lineage>
        <taxon>Eukaryota</taxon>
        <taxon>Metazoa</taxon>
        <taxon>Ecdysozoa</taxon>
        <taxon>Arthropoda</taxon>
        <taxon>Chelicerata</taxon>
        <taxon>Arachnida</taxon>
        <taxon>Araneae</taxon>
        <taxon>Araneomorphae</taxon>
        <taxon>Entelegynae</taxon>
        <taxon>Araneoidea</taxon>
        <taxon>Araneidae</taxon>
        <taxon>Caerostris</taxon>
    </lineage>
</organism>
<evidence type="ECO:0008006" key="3">
    <source>
        <dbReference type="Google" id="ProtNLM"/>
    </source>
</evidence>
<dbReference type="EMBL" id="BPLQ01003141">
    <property type="protein sequence ID" value="GIX98321.1"/>
    <property type="molecule type" value="Genomic_DNA"/>
</dbReference>
<reference evidence="1 2" key="1">
    <citation type="submission" date="2021-06" db="EMBL/GenBank/DDBJ databases">
        <title>Caerostris darwini draft genome.</title>
        <authorList>
            <person name="Kono N."/>
            <person name="Arakawa K."/>
        </authorList>
    </citation>
    <scope>NUCLEOTIDE SEQUENCE [LARGE SCALE GENOMIC DNA]</scope>
</reference>
<gene>
    <name evidence="1" type="ORF">CDAR_186771</name>
</gene>
<keyword evidence="2" id="KW-1185">Reference proteome</keyword>
<accession>A0AAV4PR75</accession>
<protein>
    <recommendedName>
        <fullName evidence="3">Secreted protein</fullName>
    </recommendedName>
</protein>